<proteinExistence type="inferred from homology"/>
<dbReference type="PANTHER" id="PTHR30005:SF0">
    <property type="entry name" value="RETROGRADE REGULATION PROTEIN 2"/>
    <property type="match status" value="1"/>
</dbReference>
<dbReference type="SUPFAM" id="SSF53067">
    <property type="entry name" value="Actin-like ATPase domain"/>
    <property type="match status" value="2"/>
</dbReference>
<dbReference type="Pfam" id="PF02541">
    <property type="entry name" value="Ppx-GppA"/>
    <property type="match status" value="1"/>
</dbReference>
<dbReference type="Gene3D" id="3.30.420.40">
    <property type="match status" value="1"/>
</dbReference>
<dbReference type="InterPro" id="IPR043129">
    <property type="entry name" value="ATPase_NBD"/>
</dbReference>
<evidence type="ECO:0000313" key="4">
    <source>
        <dbReference type="Proteomes" id="UP000095743"/>
    </source>
</evidence>
<comment type="similarity">
    <text evidence="1">Belongs to the GppA/Ppx family.</text>
</comment>
<dbReference type="KEGG" id="gfe:Gferi_16800"/>
<feature type="domain" description="Ppx/GppA phosphatase N-terminal" evidence="2">
    <location>
        <begin position="30"/>
        <end position="306"/>
    </location>
</feature>
<dbReference type="Proteomes" id="UP000095743">
    <property type="component" value="Chromosome"/>
</dbReference>
<organism evidence="3 4">
    <name type="scientific">Geosporobacter ferrireducens</name>
    <dbReference type="NCBI Taxonomy" id="1424294"/>
    <lineage>
        <taxon>Bacteria</taxon>
        <taxon>Bacillati</taxon>
        <taxon>Bacillota</taxon>
        <taxon>Clostridia</taxon>
        <taxon>Peptostreptococcales</taxon>
        <taxon>Thermotaleaceae</taxon>
        <taxon>Geosporobacter</taxon>
    </lineage>
</organism>
<keyword evidence="4" id="KW-1185">Reference proteome</keyword>
<reference evidence="3 4" key="1">
    <citation type="submission" date="2016-09" db="EMBL/GenBank/DDBJ databases">
        <title>Genomic analysis reveals versatility of anaerobic energy metabolism of Geosporobacter ferrireducens IRF9 of phylum Firmicutes.</title>
        <authorList>
            <person name="Kim S.-J."/>
        </authorList>
    </citation>
    <scope>NUCLEOTIDE SEQUENCE [LARGE SCALE GENOMIC DNA]</scope>
    <source>
        <strain evidence="3 4">IRF9</strain>
    </source>
</reference>
<dbReference type="CDD" id="cd24054">
    <property type="entry name" value="ASKHA_NBD_AaPPX-GppA_MtPPX2-like"/>
    <property type="match status" value="1"/>
</dbReference>
<evidence type="ECO:0000313" key="3">
    <source>
        <dbReference type="EMBL" id="AOT71069.1"/>
    </source>
</evidence>
<dbReference type="EMBL" id="CP017269">
    <property type="protein sequence ID" value="AOT71069.1"/>
    <property type="molecule type" value="Genomic_DNA"/>
</dbReference>
<gene>
    <name evidence="3" type="ORF">Gferi_16800</name>
</gene>
<dbReference type="RefSeq" id="WP_069978512.1">
    <property type="nucleotide sequence ID" value="NZ_CP017269.1"/>
</dbReference>
<name>A0A1D8GJH8_9FIRM</name>
<dbReference type="PANTHER" id="PTHR30005">
    <property type="entry name" value="EXOPOLYPHOSPHATASE"/>
    <property type="match status" value="1"/>
</dbReference>
<evidence type="ECO:0000259" key="2">
    <source>
        <dbReference type="Pfam" id="PF02541"/>
    </source>
</evidence>
<dbReference type="GO" id="GO:0016462">
    <property type="term" value="F:pyrophosphatase activity"/>
    <property type="evidence" value="ECO:0007669"/>
    <property type="project" value="TreeGrafter"/>
</dbReference>
<dbReference type="Gene3D" id="3.30.420.150">
    <property type="entry name" value="Exopolyphosphatase. Domain 2"/>
    <property type="match status" value="1"/>
</dbReference>
<sequence length="309" mass="34265">MKPYAAIDIGTNSIRLLIAYVDKDRIVKCYKDLETTRIGENVDKSGVLSEAAMERSIKAITNFVQRVRQNRIDNLQVIATSAVRDAQNRDAFIQKVKAAANVDIDVISGEREAYLGFLGVLKGSKDPDEKILVIDIGGGSTELIIGNPAGIQQLMSLNLGAVRMTEKYITVDPITRAEMEQLIEGIDTVAEDAIKILKKHSVDRVIGIGGTATTLGAMHKKLEVYDREQIHNLDLSTQQLKDLWEMVAGSTLTERKQMKGLHPKRADVITAGITILDRLLTKLGFASIRISEYDNLEGLVFEQVEKQRF</sequence>
<accession>A0A1D8GJH8</accession>
<dbReference type="STRING" id="1424294.Gferi_16800"/>
<dbReference type="InterPro" id="IPR003695">
    <property type="entry name" value="Ppx_GppA_N"/>
</dbReference>
<evidence type="ECO:0000256" key="1">
    <source>
        <dbReference type="ARBA" id="ARBA00007125"/>
    </source>
</evidence>
<dbReference type="InterPro" id="IPR050273">
    <property type="entry name" value="GppA/Ppx_hydrolase"/>
</dbReference>
<dbReference type="AlphaFoldDB" id="A0A1D8GJH8"/>
<protein>
    <recommendedName>
        <fullName evidence="2">Ppx/GppA phosphatase N-terminal domain-containing protein</fullName>
    </recommendedName>
</protein>